<keyword evidence="3" id="KW-1133">Transmembrane helix</keyword>
<reference evidence="4" key="1">
    <citation type="submission" date="2021-02" db="EMBL/GenBank/DDBJ databases">
        <authorList>
            <person name="Nowell W R."/>
        </authorList>
    </citation>
    <scope>NUCLEOTIDE SEQUENCE</scope>
</reference>
<name>A0A813WU28_9BILA</name>
<dbReference type="Proteomes" id="UP000663845">
    <property type="component" value="Unassembled WGS sequence"/>
</dbReference>
<accession>A0A813WU28</accession>
<keyword evidence="3" id="KW-0472">Membrane</keyword>
<sequence length="225" mass="24334">MVNNISIIMFINIYILFWIIFIWYIDLLHLSIFIFVTINGLSISSISPTTIGWIKQFLSLSPIELIFILSSNATGDKKGTLVAGGNEEGSDLNQLSFPTFVYVDEDYSVYVTDCGNYRVMKWATGAEEGIVVAGGNGQGNSVTQLGECGGVIADRSGNVYVADPNNHRLMRWCEGSEEGSIVVDGNGDSSNESCAPAGLSFDGEGNLYFADGSNGRVQKLDKNAN</sequence>
<feature type="transmembrane region" description="Helical" evidence="3">
    <location>
        <begin position="31"/>
        <end position="54"/>
    </location>
</feature>
<comment type="caution">
    <text evidence="4">The sequence shown here is derived from an EMBL/GenBank/DDBJ whole genome shotgun (WGS) entry which is preliminary data.</text>
</comment>
<dbReference type="SUPFAM" id="SSF101898">
    <property type="entry name" value="NHL repeat"/>
    <property type="match status" value="1"/>
</dbReference>
<dbReference type="AlphaFoldDB" id="A0A813WU28"/>
<dbReference type="Gene3D" id="2.120.10.30">
    <property type="entry name" value="TolB, C-terminal domain"/>
    <property type="match status" value="1"/>
</dbReference>
<dbReference type="PANTHER" id="PTHR24104">
    <property type="entry name" value="E3 UBIQUITIN-PROTEIN LIGASE NHLRC1-RELATED"/>
    <property type="match status" value="1"/>
</dbReference>
<gene>
    <name evidence="4" type="ORF">JYZ213_LOCUS8305</name>
</gene>
<dbReference type="PANTHER" id="PTHR24104:SF25">
    <property type="entry name" value="PROTEIN LIN-41"/>
    <property type="match status" value="1"/>
</dbReference>
<evidence type="ECO:0000256" key="1">
    <source>
        <dbReference type="ARBA" id="ARBA00022737"/>
    </source>
</evidence>
<organism evidence="4 5">
    <name type="scientific">Adineta steineri</name>
    <dbReference type="NCBI Taxonomy" id="433720"/>
    <lineage>
        <taxon>Eukaryota</taxon>
        <taxon>Metazoa</taxon>
        <taxon>Spiralia</taxon>
        <taxon>Gnathifera</taxon>
        <taxon>Rotifera</taxon>
        <taxon>Eurotatoria</taxon>
        <taxon>Bdelloidea</taxon>
        <taxon>Adinetida</taxon>
        <taxon>Adinetidae</taxon>
        <taxon>Adineta</taxon>
    </lineage>
</organism>
<evidence type="ECO:0000256" key="3">
    <source>
        <dbReference type="SAM" id="Phobius"/>
    </source>
</evidence>
<keyword evidence="3" id="KW-0812">Transmembrane</keyword>
<protein>
    <submittedName>
        <fullName evidence="4">Uncharacterized protein</fullName>
    </submittedName>
</protein>
<evidence type="ECO:0000313" key="5">
    <source>
        <dbReference type="Proteomes" id="UP000663845"/>
    </source>
</evidence>
<dbReference type="PROSITE" id="PS51125">
    <property type="entry name" value="NHL"/>
    <property type="match status" value="1"/>
</dbReference>
<dbReference type="InterPro" id="IPR011042">
    <property type="entry name" value="6-blade_b-propeller_TolB-like"/>
</dbReference>
<feature type="transmembrane region" description="Helical" evidence="3">
    <location>
        <begin position="7"/>
        <end position="25"/>
    </location>
</feature>
<dbReference type="GO" id="GO:0008270">
    <property type="term" value="F:zinc ion binding"/>
    <property type="evidence" value="ECO:0007669"/>
    <property type="project" value="UniProtKB-KW"/>
</dbReference>
<dbReference type="CDD" id="cd05819">
    <property type="entry name" value="NHL"/>
    <property type="match status" value="1"/>
</dbReference>
<dbReference type="InterPro" id="IPR001258">
    <property type="entry name" value="NHL_repeat"/>
</dbReference>
<evidence type="ECO:0000256" key="2">
    <source>
        <dbReference type="PROSITE-ProRule" id="PRU00504"/>
    </source>
</evidence>
<keyword evidence="1" id="KW-0677">Repeat</keyword>
<feature type="repeat" description="NHL" evidence="2">
    <location>
        <begin position="87"/>
        <end position="125"/>
    </location>
</feature>
<dbReference type="EMBL" id="CAJNOG010000056">
    <property type="protein sequence ID" value="CAF0858668.1"/>
    <property type="molecule type" value="Genomic_DNA"/>
</dbReference>
<proteinExistence type="predicted"/>
<evidence type="ECO:0000313" key="4">
    <source>
        <dbReference type="EMBL" id="CAF0858668.1"/>
    </source>
</evidence>
<dbReference type="InterPro" id="IPR050952">
    <property type="entry name" value="TRIM-NHL_E3_ligases"/>
</dbReference>